<dbReference type="Proteomes" id="UP000243502">
    <property type="component" value="Chromosome 4"/>
</dbReference>
<sequence>MSVGTGFEHECGSGQTTSVTMVMKISAIAWMAVLATYSPGVCSRTAASLVVHQTKEFIQLCVCIMT</sequence>
<proteinExistence type="predicted"/>
<protein>
    <submittedName>
        <fullName evidence="1">Uncharacterized protein</fullName>
    </submittedName>
</protein>
<dbReference type="AlphaFoldDB" id="A0A2I8F460"/>
<name>A0A2I8F460_9BURK</name>
<evidence type="ECO:0000313" key="1">
    <source>
        <dbReference type="EMBL" id="AUT66331.1"/>
    </source>
</evidence>
<organism evidence="1 2">
    <name type="scientific">Paraburkholderia terrae</name>
    <dbReference type="NCBI Taxonomy" id="311230"/>
    <lineage>
        <taxon>Bacteria</taxon>
        <taxon>Pseudomonadati</taxon>
        <taxon>Pseudomonadota</taxon>
        <taxon>Betaproteobacteria</taxon>
        <taxon>Burkholderiales</taxon>
        <taxon>Burkholderiaceae</taxon>
        <taxon>Paraburkholderia</taxon>
    </lineage>
</organism>
<evidence type="ECO:0000313" key="2">
    <source>
        <dbReference type="Proteomes" id="UP000243502"/>
    </source>
</evidence>
<dbReference type="KEGG" id="pter:C2L65_42165"/>
<reference evidence="1 2" key="1">
    <citation type="submission" date="2018-01" db="EMBL/GenBank/DDBJ databases">
        <title>Species boundaries and ecological features among Paraburkholderia terrae DSMZ17804T, P. hospita DSMZ17164T and P. caribensis DSMZ13236T.</title>
        <authorList>
            <person name="Pratama A.A."/>
        </authorList>
    </citation>
    <scope>NUCLEOTIDE SEQUENCE [LARGE SCALE GENOMIC DNA]</scope>
    <source>
        <strain evidence="1 2">DSM 17804</strain>
    </source>
</reference>
<gene>
    <name evidence="1" type="ORF">C2L65_42165</name>
</gene>
<dbReference type="EMBL" id="CP026114">
    <property type="protein sequence ID" value="AUT66331.1"/>
    <property type="molecule type" value="Genomic_DNA"/>
</dbReference>
<accession>A0A2I8F460</accession>